<evidence type="ECO:0000313" key="4">
    <source>
        <dbReference type="EMBL" id="GAA4960226.1"/>
    </source>
</evidence>
<evidence type="ECO:0000256" key="1">
    <source>
        <dbReference type="SAM" id="MobiDB-lite"/>
    </source>
</evidence>
<sequence length="325" mass="33673">MTASIPPGWYDDPSAPGMERWWDGTQWTESSRPRADAPGVPPAPGGPSSGPVGPAGPMGQPGFGPANGPGGLAGPGQAPYPPQYGSYPPAAGGSRKNRNLIIGLVALLVVGGLVAVLVFTLGGKDDKSSVATDGTLTDTTTGVTIPFIKGWDKDTDKDRPAHQTKDKVACSDESGSASSDPSDGPSPDSSDSDSDSSSDCYLGEAEVAYVPGKSFDGAVSRMQGQIKNGDDFKVTKTVREDKTKIDGKNAQVLVYEVEENKGSPARTATLEFIIIDNKFEYDGDDAYPVIFVGVDHDPKAPSKGVLDTVRDGIKVGTPQPSASSS</sequence>
<evidence type="ECO:0000259" key="3">
    <source>
        <dbReference type="Pfam" id="PF10708"/>
    </source>
</evidence>
<accession>A0ABP9H3F3</accession>
<feature type="compositionally biased region" description="Basic and acidic residues" evidence="1">
    <location>
        <begin position="150"/>
        <end position="170"/>
    </location>
</feature>
<dbReference type="RefSeq" id="WP_345675406.1">
    <property type="nucleotide sequence ID" value="NZ_BAABHS010000007.1"/>
</dbReference>
<keyword evidence="5" id="KW-1185">Reference proteome</keyword>
<protein>
    <recommendedName>
        <fullName evidence="3">DUF2510 domain-containing protein</fullName>
    </recommendedName>
</protein>
<reference evidence="5" key="1">
    <citation type="journal article" date="2019" name="Int. J. Syst. Evol. Microbiol.">
        <title>The Global Catalogue of Microorganisms (GCM) 10K type strain sequencing project: providing services to taxonomists for standard genome sequencing and annotation.</title>
        <authorList>
            <consortium name="The Broad Institute Genomics Platform"/>
            <consortium name="The Broad Institute Genome Sequencing Center for Infectious Disease"/>
            <person name="Wu L."/>
            <person name="Ma J."/>
        </authorList>
    </citation>
    <scope>NUCLEOTIDE SEQUENCE [LARGE SCALE GENOMIC DNA]</scope>
    <source>
        <strain evidence="5">JCM 17986</strain>
    </source>
</reference>
<dbReference type="EMBL" id="BAABHS010000007">
    <property type="protein sequence ID" value="GAA4960226.1"/>
    <property type="molecule type" value="Genomic_DNA"/>
</dbReference>
<feature type="compositionally biased region" description="Low complexity" evidence="1">
    <location>
        <begin position="171"/>
        <end position="189"/>
    </location>
</feature>
<feature type="domain" description="DUF2510" evidence="3">
    <location>
        <begin position="7"/>
        <end position="38"/>
    </location>
</feature>
<feature type="region of interest" description="Disordered" evidence="1">
    <location>
        <begin position="148"/>
        <end position="199"/>
    </location>
</feature>
<evidence type="ECO:0000313" key="5">
    <source>
        <dbReference type="Proteomes" id="UP001500466"/>
    </source>
</evidence>
<gene>
    <name evidence="4" type="ORF">GCM10023205_24300</name>
</gene>
<keyword evidence="2" id="KW-1133">Transmembrane helix</keyword>
<feature type="compositionally biased region" description="Gly residues" evidence="1">
    <location>
        <begin position="59"/>
        <end position="74"/>
    </location>
</feature>
<evidence type="ECO:0000256" key="2">
    <source>
        <dbReference type="SAM" id="Phobius"/>
    </source>
</evidence>
<dbReference type="Proteomes" id="UP001500466">
    <property type="component" value="Unassembled WGS sequence"/>
</dbReference>
<dbReference type="Pfam" id="PF10708">
    <property type="entry name" value="DUF2510"/>
    <property type="match status" value="1"/>
</dbReference>
<comment type="caution">
    <text evidence="4">The sequence shown here is derived from an EMBL/GenBank/DDBJ whole genome shotgun (WGS) entry which is preliminary data.</text>
</comment>
<dbReference type="InterPro" id="IPR018929">
    <property type="entry name" value="DUF2510"/>
</dbReference>
<feature type="region of interest" description="Disordered" evidence="1">
    <location>
        <begin position="1"/>
        <end position="91"/>
    </location>
</feature>
<name>A0ABP9H3F3_9ACTN</name>
<keyword evidence="2" id="KW-0812">Transmembrane</keyword>
<organism evidence="4 5">
    <name type="scientific">Yinghuangia aomiensis</name>
    <dbReference type="NCBI Taxonomy" id="676205"/>
    <lineage>
        <taxon>Bacteria</taxon>
        <taxon>Bacillati</taxon>
        <taxon>Actinomycetota</taxon>
        <taxon>Actinomycetes</taxon>
        <taxon>Kitasatosporales</taxon>
        <taxon>Streptomycetaceae</taxon>
        <taxon>Yinghuangia</taxon>
    </lineage>
</organism>
<feature type="transmembrane region" description="Helical" evidence="2">
    <location>
        <begin position="100"/>
        <end position="122"/>
    </location>
</feature>
<keyword evidence="2" id="KW-0472">Membrane</keyword>
<proteinExistence type="predicted"/>